<keyword evidence="1" id="KW-0472">Membrane</keyword>
<organism evidence="2 3">
    <name type="scientific">Methylorubrum podarium</name>
    <dbReference type="NCBI Taxonomy" id="200476"/>
    <lineage>
        <taxon>Bacteria</taxon>
        <taxon>Pseudomonadati</taxon>
        <taxon>Pseudomonadota</taxon>
        <taxon>Alphaproteobacteria</taxon>
        <taxon>Hyphomicrobiales</taxon>
        <taxon>Methylobacteriaceae</taxon>
        <taxon>Methylorubrum</taxon>
    </lineage>
</organism>
<dbReference type="EMBL" id="JBELQE010000089">
    <property type="protein sequence ID" value="MER2251702.1"/>
    <property type="molecule type" value="Genomic_DNA"/>
</dbReference>
<feature type="transmembrane region" description="Helical" evidence="1">
    <location>
        <begin position="49"/>
        <end position="71"/>
    </location>
</feature>
<keyword evidence="1" id="KW-1133">Transmembrane helix</keyword>
<feature type="transmembrane region" description="Helical" evidence="1">
    <location>
        <begin position="7"/>
        <end position="37"/>
    </location>
</feature>
<reference evidence="2 3" key="1">
    <citation type="submission" date="2024-06" db="EMBL/GenBank/DDBJ databases">
        <authorList>
            <person name="Campbell A.G."/>
        </authorList>
    </citation>
    <scope>NUCLEOTIDE SEQUENCE [LARGE SCALE GENOMIC DNA]</scope>
    <source>
        <strain evidence="2 3">EM12</strain>
    </source>
</reference>
<evidence type="ECO:0000256" key="1">
    <source>
        <dbReference type="SAM" id="Phobius"/>
    </source>
</evidence>
<keyword evidence="1" id="KW-0812">Transmembrane</keyword>
<evidence type="ECO:0000313" key="2">
    <source>
        <dbReference type="EMBL" id="MER2251702.1"/>
    </source>
</evidence>
<accession>A0ABV1QQM5</accession>
<comment type="caution">
    <text evidence="2">The sequence shown here is derived from an EMBL/GenBank/DDBJ whole genome shotgun (WGS) entry which is preliminary data.</text>
</comment>
<keyword evidence="3" id="KW-1185">Reference proteome</keyword>
<evidence type="ECO:0000313" key="3">
    <source>
        <dbReference type="Proteomes" id="UP001480955"/>
    </source>
</evidence>
<sequence>MLAILLLVVAGVLIGLFYHWGMLAVASFVVVVVRVIYQFHSGHFTVADMLMMAASLCALQGGYIFGGYIAYKKSI</sequence>
<protein>
    <submittedName>
        <fullName evidence="2">Uncharacterized protein</fullName>
    </submittedName>
</protein>
<gene>
    <name evidence="2" type="ORF">ABS772_17435</name>
</gene>
<dbReference type="Proteomes" id="UP001480955">
    <property type="component" value="Unassembled WGS sequence"/>
</dbReference>
<proteinExistence type="predicted"/>
<name>A0ABV1QQM5_9HYPH</name>
<dbReference type="RefSeq" id="WP_350396058.1">
    <property type="nucleotide sequence ID" value="NZ_JBELQE010000089.1"/>
</dbReference>